<evidence type="ECO:0000313" key="7">
    <source>
        <dbReference type="EMBL" id="SEP58774.1"/>
    </source>
</evidence>
<dbReference type="SUPFAM" id="SSF52540">
    <property type="entry name" value="P-loop containing nucleoside triphosphate hydrolases"/>
    <property type="match status" value="1"/>
</dbReference>
<comment type="pathway">
    <text evidence="5">Cofactor biosynthesis; coenzyme A biosynthesis; CoA from (R)-pantothenate: step 5/5.</text>
</comment>
<dbReference type="PANTHER" id="PTHR10695">
    <property type="entry name" value="DEPHOSPHO-COA KINASE-RELATED"/>
    <property type="match status" value="1"/>
</dbReference>
<keyword evidence="3 5" id="KW-0067">ATP-binding</keyword>
<keyword evidence="2 5" id="KW-0547">Nucleotide-binding</keyword>
<evidence type="ECO:0000256" key="4">
    <source>
        <dbReference type="ARBA" id="ARBA00022993"/>
    </source>
</evidence>
<keyword evidence="5" id="KW-0808">Transferase</keyword>
<proteinExistence type="inferred from homology"/>
<feature type="binding site" evidence="5">
    <location>
        <begin position="10"/>
        <end position="15"/>
    </location>
    <ligand>
        <name>ATP</name>
        <dbReference type="ChEBI" id="CHEBI:30616"/>
    </ligand>
</feature>
<organism evidence="7 8">
    <name type="scientific">Neolewinella agarilytica</name>
    <dbReference type="NCBI Taxonomy" id="478744"/>
    <lineage>
        <taxon>Bacteria</taxon>
        <taxon>Pseudomonadati</taxon>
        <taxon>Bacteroidota</taxon>
        <taxon>Saprospiria</taxon>
        <taxon>Saprospirales</taxon>
        <taxon>Lewinellaceae</taxon>
        <taxon>Neolewinella</taxon>
    </lineage>
</organism>
<dbReference type="InterPro" id="IPR027417">
    <property type="entry name" value="P-loop_NTPase"/>
</dbReference>
<dbReference type="PROSITE" id="PS51219">
    <property type="entry name" value="DPCK"/>
    <property type="match status" value="1"/>
</dbReference>
<evidence type="ECO:0000256" key="6">
    <source>
        <dbReference type="NCBIfam" id="TIGR00152"/>
    </source>
</evidence>
<comment type="function">
    <text evidence="5">Catalyzes the phosphorylation of the 3'-hydroxyl group of dephosphocoenzyme A to form coenzyme A.</text>
</comment>
<dbReference type="GO" id="GO:0005737">
    <property type="term" value="C:cytoplasm"/>
    <property type="evidence" value="ECO:0007669"/>
    <property type="project" value="UniProtKB-SubCell"/>
</dbReference>
<dbReference type="RefSeq" id="WP_090164891.1">
    <property type="nucleotide sequence ID" value="NZ_FOFB01000001.1"/>
</dbReference>
<protein>
    <recommendedName>
        <fullName evidence="5 6">Dephospho-CoA kinase</fullName>
        <ecNumber evidence="5 6">2.7.1.24</ecNumber>
    </recommendedName>
    <alternativeName>
        <fullName evidence="5">Dephosphocoenzyme A kinase</fullName>
    </alternativeName>
</protein>
<keyword evidence="8" id="KW-1185">Reference proteome</keyword>
<dbReference type="EMBL" id="FOFB01000001">
    <property type="protein sequence ID" value="SEP58774.1"/>
    <property type="molecule type" value="Genomic_DNA"/>
</dbReference>
<dbReference type="GO" id="GO:0015937">
    <property type="term" value="P:coenzyme A biosynthetic process"/>
    <property type="evidence" value="ECO:0007669"/>
    <property type="project" value="UniProtKB-UniRule"/>
</dbReference>
<comment type="similarity">
    <text evidence="1 5">Belongs to the CoaE family.</text>
</comment>
<dbReference type="GO" id="GO:0004140">
    <property type="term" value="F:dephospho-CoA kinase activity"/>
    <property type="evidence" value="ECO:0007669"/>
    <property type="project" value="UniProtKB-UniRule"/>
</dbReference>
<dbReference type="Gene3D" id="3.40.50.300">
    <property type="entry name" value="P-loop containing nucleotide triphosphate hydrolases"/>
    <property type="match status" value="1"/>
</dbReference>
<gene>
    <name evidence="5" type="primary">coaE</name>
    <name evidence="7" type="ORF">SAMN05444359_101153</name>
</gene>
<evidence type="ECO:0000256" key="2">
    <source>
        <dbReference type="ARBA" id="ARBA00022741"/>
    </source>
</evidence>
<dbReference type="OrthoDB" id="9812943at2"/>
<dbReference type="EC" id="2.7.1.24" evidence="5 6"/>
<dbReference type="AlphaFoldDB" id="A0A1H8Z2W7"/>
<dbReference type="Pfam" id="PF01121">
    <property type="entry name" value="CoaE"/>
    <property type="match status" value="1"/>
</dbReference>
<keyword evidence="5" id="KW-0963">Cytoplasm</keyword>
<dbReference type="NCBIfam" id="TIGR00152">
    <property type="entry name" value="dephospho-CoA kinase"/>
    <property type="match status" value="1"/>
</dbReference>
<comment type="subcellular location">
    <subcellularLocation>
        <location evidence="5">Cytoplasm</location>
    </subcellularLocation>
</comment>
<dbReference type="FunCoup" id="A0A1H8Z2W7">
    <property type="interactions" value="424"/>
</dbReference>
<dbReference type="InterPro" id="IPR001977">
    <property type="entry name" value="Depp_CoAkinase"/>
</dbReference>
<dbReference type="GO" id="GO:0005524">
    <property type="term" value="F:ATP binding"/>
    <property type="evidence" value="ECO:0007669"/>
    <property type="project" value="UniProtKB-UniRule"/>
</dbReference>
<dbReference type="InParanoid" id="A0A1H8Z2W7"/>
<evidence type="ECO:0000256" key="1">
    <source>
        <dbReference type="ARBA" id="ARBA00009018"/>
    </source>
</evidence>
<dbReference type="CDD" id="cd02022">
    <property type="entry name" value="DPCK"/>
    <property type="match status" value="1"/>
</dbReference>
<sequence length="194" mass="21760">MHYALTGNIGSGKSTVAREFERLGIPVYYADAAAKRLMLEDQELRAGLKAAFGEETYLPDGSLNRSWLAEKAFSDDEQLRRLNGLVHPAVHRDAAAWRRANETAPYTLYEAAIVLELGRQADFAGVIVVACPESIRRQRVIQRDHTTAAAFEARAAKQWTDDKKEAAADYLIKNNGYELLLPQVLHLHQQLLTR</sequence>
<keyword evidence="4 5" id="KW-0173">Coenzyme A biosynthesis</keyword>
<evidence type="ECO:0000256" key="5">
    <source>
        <dbReference type="HAMAP-Rule" id="MF_00376"/>
    </source>
</evidence>
<evidence type="ECO:0000313" key="8">
    <source>
        <dbReference type="Proteomes" id="UP000199021"/>
    </source>
</evidence>
<dbReference type="Proteomes" id="UP000199021">
    <property type="component" value="Unassembled WGS sequence"/>
</dbReference>
<dbReference type="STRING" id="478744.SAMN05444359_101153"/>
<reference evidence="8" key="1">
    <citation type="submission" date="2016-10" db="EMBL/GenBank/DDBJ databases">
        <authorList>
            <person name="Varghese N."/>
            <person name="Submissions S."/>
        </authorList>
    </citation>
    <scope>NUCLEOTIDE SEQUENCE [LARGE SCALE GENOMIC DNA]</scope>
    <source>
        <strain evidence="8">DSM 24740</strain>
    </source>
</reference>
<dbReference type="UniPathway" id="UPA00241">
    <property type="reaction ID" value="UER00356"/>
</dbReference>
<keyword evidence="5 7" id="KW-0418">Kinase</keyword>
<evidence type="ECO:0000256" key="3">
    <source>
        <dbReference type="ARBA" id="ARBA00022840"/>
    </source>
</evidence>
<accession>A0A1H8Z2W7</accession>
<name>A0A1H8Z2W7_9BACT</name>
<dbReference type="HAMAP" id="MF_00376">
    <property type="entry name" value="Dephospho_CoA_kinase"/>
    <property type="match status" value="1"/>
</dbReference>
<comment type="catalytic activity">
    <reaction evidence="5">
        <text>3'-dephospho-CoA + ATP = ADP + CoA + H(+)</text>
        <dbReference type="Rhea" id="RHEA:18245"/>
        <dbReference type="ChEBI" id="CHEBI:15378"/>
        <dbReference type="ChEBI" id="CHEBI:30616"/>
        <dbReference type="ChEBI" id="CHEBI:57287"/>
        <dbReference type="ChEBI" id="CHEBI:57328"/>
        <dbReference type="ChEBI" id="CHEBI:456216"/>
        <dbReference type="EC" id="2.7.1.24"/>
    </reaction>
</comment>
<dbReference type="PANTHER" id="PTHR10695:SF46">
    <property type="entry name" value="BIFUNCTIONAL COENZYME A SYNTHASE-RELATED"/>
    <property type="match status" value="1"/>
</dbReference>